<dbReference type="Gene3D" id="1.10.3210.10">
    <property type="entry name" value="Hypothetical protein af1432"/>
    <property type="match status" value="1"/>
</dbReference>
<reference evidence="2 3" key="1">
    <citation type="submission" date="2021-01" db="EMBL/GenBank/DDBJ databases">
        <title>Isolation and description of Catonella massiliensis sp. nov., a novel Catonella species, isolated from a stable periodontitis subject.</title>
        <authorList>
            <person name="Antezack A."/>
            <person name="Boxberger M."/>
            <person name="La Scola B."/>
            <person name="Monnet-Corti V."/>
        </authorList>
    </citation>
    <scope>NUCLEOTIDE SEQUENCE [LARGE SCALE GENOMIC DNA]</scope>
    <source>
        <strain evidence="2 3">Marseille-Q4567</strain>
    </source>
</reference>
<organism evidence="2 3">
    <name type="scientific">Catonella massiliensis</name>
    <dbReference type="NCBI Taxonomy" id="2799636"/>
    <lineage>
        <taxon>Bacteria</taxon>
        <taxon>Bacillati</taxon>
        <taxon>Bacillota</taxon>
        <taxon>Clostridia</taxon>
        <taxon>Lachnospirales</taxon>
        <taxon>Lachnospiraceae</taxon>
        <taxon>Catonella</taxon>
    </lineage>
</organism>
<evidence type="ECO:0000313" key="2">
    <source>
        <dbReference type="EMBL" id="MBK5896588.1"/>
    </source>
</evidence>
<protein>
    <submittedName>
        <fullName evidence="2">HDOD domain-containing protein</fullName>
    </submittedName>
</protein>
<dbReference type="PIRSF" id="PIRSF003180">
    <property type="entry name" value="DiGMPpdiest_YuxH"/>
    <property type="match status" value="1"/>
</dbReference>
<evidence type="ECO:0000259" key="1">
    <source>
        <dbReference type="PROSITE" id="PS51833"/>
    </source>
</evidence>
<proteinExistence type="predicted"/>
<accession>A0ABS1IZ24</accession>
<dbReference type="PANTHER" id="PTHR33525">
    <property type="match status" value="1"/>
</dbReference>
<name>A0ABS1IZ24_9FIRM</name>
<dbReference type="PROSITE" id="PS51833">
    <property type="entry name" value="HDOD"/>
    <property type="match status" value="1"/>
</dbReference>
<dbReference type="RefSeq" id="WP_208428151.1">
    <property type="nucleotide sequence ID" value="NZ_JAEPRJ010000001.1"/>
</dbReference>
<keyword evidence="3" id="KW-1185">Reference proteome</keyword>
<dbReference type="InterPro" id="IPR014408">
    <property type="entry name" value="dGMP_Pdiesterase_EAL/HD-GYP"/>
</dbReference>
<dbReference type="Proteomes" id="UP000604730">
    <property type="component" value="Unassembled WGS sequence"/>
</dbReference>
<sequence length="406" mass="45917">MLATLIPLFDSKMEVCAYSVFAQRENFLLHPSLLGTGSLDAAAGILGLDIVESMGIGTLAGDKEVFIEVNNISLFSDIENKCSAPAERVVLLIDYRINPEQMYVDRLTELKAKGYKLAMRKLNIDQFEEYRPVLSLMDYILLDHKKIKIDKAKLYFGQVYPHIKLCAVNVDSKEDYDRLAEDGGYYLFEGEFFRMPAISKTGEIAPLKMTYIELLNLVNQPDFDLTEVADVISKDTVLAVNMLEIVNKLARNSKITSIRAATAMLGQKEIRRWASTAVTKSLCVDKPSEIMRLSLIRAKFAENLAYCFDLGALTSELFLMGLFSVIDVILEIPMKQALEMVNIAEDISLALLQRKGRLAPLLNFMLHYENADWQEVSRIMTVLNIDVKPVSTAYIDALVWYRDMFL</sequence>
<evidence type="ECO:0000313" key="3">
    <source>
        <dbReference type="Proteomes" id="UP000604730"/>
    </source>
</evidence>
<dbReference type="SUPFAM" id="SSF109604">
    <property type="entry name" value="HD-domain/PDEase-like"/>
    <property type="match status" value="1"/>
</dbReference>
<comment type="caution">
    <text evidence="2">The sequence shown here is derived from an EMBL/GenBank/DDBJ whole genome shotgun (WGS) entry which is preliminary data.</text>
</comment>
<dbReference type="InterPro" id="IPR013976">
    <property type="entry name" value="HDOD"/>
</dbReference>
<feature type="domain" description="HDOD" evidence="1">
    <location>
        <begin position="204"/>
        <end position="389"/>
    </location>
</feature>
<gene>
    <name evidence="2" type="ORF">JJN12_02150</name>
</gene>
<dbReference type="Pfam" id="PF08668">
    <property type="entry name" value="HDOD"/>
    <property type="match status" value="1"/>
</dbReference>
<dbReference type="InterPro" id="IPR052340">
    <property type="entry name" value="RNase_Y/CdgJ"/>
</dbReference>
<dbReference type="EMBL" id="JAEPRJ010000001">
    <property type="protein sequence ID" value="MBK5896588.1"/>
    <property type="molecule type" value="Genomic_DNA"/>
</dbReference>
<dbReference type="PANTHER" id="PTHR33525:SF4">
    <property type="entry name" value="CYCLIC DI-GMP PHOSPHODIESTERASE CDGJ"/>
    <property type="match status" value="1"/>
</dbReference>